<proteinExistence type="predicted"/>
<sequence>MKNEREVNLSTVTCHQDGNHCIFYAAQDANIYFNRQGLSSGIRDELQIKVEQTEERFLEASVIFALEILDKNRITSSGIFCAYENAQELEQSPIVRNKGIPITPMETTKGLIAPEPLILIVADENGGNPHMWFCRDNDMWENERQKHMEETNEIVAIITLKRKNFWQR</sequence>
<dbReference type="AlphaFoldDB" id="A0A0G1GX11"/>
<evidence type="ECO:0000313" key="1">
    <source>
        <dbReference type="EMBL" id="KKT38753.1"/>
    </source>
</evidence>
<accession>A0A0G1GX11</accession>
<dbReference type="EMBL" id="LCHM01000006">
    <property type="protein sequence ID" value="KKT38753.1"/>
    <property type="molecule type" value="Genomic_DNA"/>
</dbReference>
<comment type="caution">
    <text evidence="1">The sequence shown here is derived from an EMBL/GenBank/DDBJ whole genome shotgun (WGS) entry which is preliminary data.</text>
</comment>
<evidence type="ECO:0000313" key="2">
    <source>
        <dbReference type="Proteomes" id="UP000034617"/>
    </source>
</evidence>
<name>A0A0G1GX11_9BACT</name>
<protein>
    <submittedName>
        <fullName evidence="1">Uncharacterized protein</fullName>
    </submittedName>
</protein>
<organism evidence="1 2">
    <name type="scientific">Candidatus Gottesmanbacteria bacterium GW2011_GWB1_44_11c</name>
    <dbReference type="NCBI Taxonomy" id="1618447"/>
    <lineage>
        <taxon>Bacteria</taxon>
        <taxon>Candidatus Gottesmaniibacteriota</taxon>
    </lineage>
</organism>
<gene>
    <name evidence="1" type="ORF">UW22_C0006G0019</name>
</gene>
<dbReference type="Proteomes" id="UP000034617">
    <property type="component" value="Unassembled WGS sequence"/>
</dbReference>
<reference evidence="1 2" key="1">
    <citation type="journal article" date="2015" name="Nature">
        <title>rRNA introns, odd ribosomes, and small enigmatic genomes across a large radiation of phyla.</title>
        <authorList>
            <person name="Brown C.T."/>
            <person name="Hug L.A."/>
            <person name="Thomas B.C."/>
            <person name="Sharon I."/>
            <person name="Castelle C.J."/>
            <person name="Singh A."/>
            <person name="Wilkins M.J."/>
            <person name="Williams K.H."/>
            <person name="Banfield J.F."/>
        </authorList>
    </citation>
    <scope>NUCLEOTIDE SEQUENCE [LARGE SCALE GENOMIC DNA]</scope>
</reference>